<sequence>MSTSNSNPFCPPTSGDAPATTPNPNPDIKQRRTNFTSEIGTTICNCPNPNSCNSDTAKKTQFPPDLIEEILLRLGVKSLLRFRCVSKQWFFLLSNQQFITRHLKIQTSKRTRQEFIVQGLEDTNFAIGTLDDNADRIWFRLLETNHLQVLPSEKSAGLLGHCNGLLSSRFYSKETDRNSIVVCNPSTMEQWRFSMPQCLKKNVELFGFGFDSVSDDYKLVLATITACGRKLDKIQSLSLKRGLWKTVQFDIEYSFDLSDGTHVNGYIYWLINRQQRSSCGIVSFDLSTDKLREEESLSWILSNKSNMYTSLQLSGESLCLVESPDEVAYDVWMMEENVVTQTKSWIKLFRVSSTDGNFNTPLNDPWNRDVMTPVCFTGNGKVLIYWHSRYEYALYNPDDQSVNKVAEFGNPIWESWPVSPYVESLVSLG</sequence>
<dbReference type="SUPFAM" id="SSF81383">
    <property type="entry name" value="F-box domain"/>
    <property type="match status" value="1"/>
</dbReference>
<comment type="caution">
    <text evidence="3">The sequence shown here is derived from an EMBL/GenBank/DDBJ whole genome shotgun (WGS) entry which is preliminary data.</text>
</comment>
<dbReference type="Pfam" id="PF07734">
    <property type="entry name" value="FBA_1"/>
    <property type="match status" value="1"/>
</dbReference>
<dbReference type="Proteomes" id="UP001054252">
    <property type="component" value="Unassembled WGS sequence"/>
</dbReference>
<dbReference type="PANTHER" id="PTHR31672:SF13">
    <property type="entry name" value="F-BOX PROTEIN CPR30-LIKE"/>
    <property type="match status" value="1"/>
</dbReference>
<reference evidence="3 4" key="1">
    <citation type="journal article" date="2021" name="Commun. Biol.">
        <title>The genome of Shorea leprosula (Dipterocarpaceae) highlights the ecological relevance of drought in aseasonal tropical rainforests.</title>
        <authorList>
            <person name="Ng K.K.S."/>
            <person name="Kobayashi M.J."/>
            <person name="Fawcett J.A."/>
            <person name="Hatakeyama M."/>
            <person name="Paape T."/>
            <person name="Ng C.H."/>
            <person name="Ang C.C."/>
            <person name="Tnah L.H."/>
            <person name="Lee C.T."/>
            <person name="Nishiyama T."/>
            <person name="Sese J."/>
            <person name="O'Brien M.J."/>
            <person name="Copetti D."/>
            <person name="Mohd Noor M.I."/>
            <person name="Ong R.C."/>
            <person name="Putra M."/>
            <person name="Sireger I.Z."/>
            <person name="Indrioko S."/>
            <person name="Kosugi Y."/>
            <person name="Izuno A."/>
            <person name="Isagi Y."/>
            <person name="Lee S.L."/>
            <person name="Shimizu K.K."/>
        </authorList>
    </citation>
    <scope>NUCLEOTIDE SEQUENCE [LARGE SCALE GENOMIC DNA]</scope>
    <source>
        <strain evidence="3">214</strain>
    </source>
</reference>
<dbReference type="AlphaFoldDB" id="A0AAV5MCA9"/>
<dbReference type="EMBL" id="BPVZ01000204">
    <property type="protein sequence ID" value="GKV46222.1"/>
    <property type="molecule type" value="Genomic_DNA"/>
</dbReference>
<dbReference type="CDD" id="cd22157">
    <property type="entry name" value="F-box_AtFBW1-like"/>
    <property type="match status" value="1"/>
</dbReference>
<feature type="region of interest" description="Disordered" evidence="1">
    <location>
        <begin position="1"/>
        <end position="31"/>
    </location>
</feature>
<dbReference type="InterPro" id="IPR050796">
    <property type="entry name" value="SCF_F-box_component"/>
</dbReference>
<feature type="domain" description="F-box" evidence="2">
    <location>
        <begin position="56"/>
        <end position="102"/>
    </location>
</feature>
<dbReference type="Gene3D" id="1.20.1280.50">
    <property type="match status" value="1"/>
</dbReference>
<organism evidence="3 4">
    <name type="scientific">Rubroshorea leprosula</name>
    <dbReference type="NCBI Taxonomy" id="152421"/>
    <lineage>
        <taxon>Eukaryota</taxon>
        <taxon>Viridiplantae</taxon>
        <taxon>Streptophyta</taxon>
        <taxon>Embryophyta</taxon>
        <taxon>Tracheophyta</taxon>
        <taxon>Spermatophyta</taxon>
        <taxon>Magnoliopsida</taxon>
        <taxon>eudicotyledons</taxon>
        <taxon>Gunneridae</taxon>
        <taxon>Pentapetalae</taxon>
        <taxon>rosids</taxon>
        <taxon>malvids</taxon>
        <taxon>Malvales</taxon>
        <taxon>Dipterocarpaceae</taxon>
        <taxon>Rubroshorea</taxon>
    </lineage>
</organism>
<evidence type="ECO:0000313" key="3">
    <source>
        <dbReference type="EMBL" id="GKV46222.1"/>
    </source>
</evidence>
<evidence type="ECO:0000313" key="4">
    <source>
        <dbReference type="Proteomes" id="UP001054252"/>
    </source>
</evidence>
<evidence type="ECO:0000256" key="1">
    <source>
        <dbReference type="SAM" id="MobiDB-lite"/>
    </source>
</evidence>
<dbReference type="PROSITE" id="PS50181">
    <property type="entry name" value="FBOX"/>
    <property type="match status" value="1"/>
</dbReference>
<keyword evidence="4" id="KW-1185">Reference proteome</keyword>
<dbReference type="NCBIfam" id="TIGR01640">
    <property type="entry name" value="F_box_assoc_1"/>
    <property type="match status" value="1"/>
</dbReference>
<dbReference type="InterPro" id="IPR036047">
    <property type="entry name" value="F-box-like_dom_sf"/>
</dbReference>
<name>A0AAV5MCA9_9ROSI</name>
<dbReference type="InterPro" id="IPR001810">
    <property type="entry name" value="F-box_dom"/>
</dbReference>
<accession>A0AAV5MCA9</accession>
<gene>
    <name evidence="3" type="ORF">SLEP1_g53221</name>
</gene>
<evidence type="ECO:0000259" key="2">
    <source>
        <dbReference type="PROSITE" id="PS50181"/>
    </source>
</evidence>
<dbReference type="Pfam" id="PF00646">
    <property type="entry name" value="F-box"/>
    <property type="match status" value="1"/>
</dbReference>
<dbReference type="SMART" id="SM00256">
    <property type="entry name" value="FBOX"/>
    <property type="match status" value="1"/>
</dbReference>
<protein>
    <recommendedName>
        <fullName evidence="2">F-box domain-containing protein</fullName>
    </recommendedName>
</protein>
<dbReference type="PANTHER" id="PTHR31672">
    <property type="entry name" value="BNACNNG10540D PROTEIN"/>
    <property type="match status" value="1"/>
</dbReference>
<dbReference type="InterPro" id="IPR017451">
    <property type="entry name" value="F-box-assoc_interact_dom"/>
</dbReference>
<proteinExistence type="predicted"/>
<dbReference type="InterPro" id="IPR006527">
    <property type="entry name" value="F-box-assoc_dom_typ1"/>
</dbReference>